<name>A0A9Q1N5R5_9SOLA</name>
<sequence length="242" mass="28301">MSKQNNVKEDREKKQNANKGNHQPFKILKSEKHQKTNEKEQEQRQSQDKETETNQMDGETESQDSERTITDVREKENKQKQIGQKSEVQKVYQSMEILETELQAILDTHEGKGKGPAIKPNKEKRENNVTSSEQAEDNNKEMQQRNTTQKGQNNKKLEQQSNTKPQLSDILVSGMNNRELEPILMQKQEEMERGTEVEKSLQMKMITTRWINILQKLIKTQLVKAPIRKRNGAQFHYRTILS</sequence>
<evidence type="ECO:0000256" key="1">
    <source>
        <dbReference type="SAM" id="MobiDB-lite"/>
    </source>
</evidence>
<feature type="region of interest" description="Disordered" evidence="1">
    <location>
        <begin position="107"/>
        <end position="169"/>
    </location>
</feature>
<reference evidence="3" key="1">
    <citation type="journal article" date="2023" name="Proc. Natl. Acad. Sci. U.S.A.">
        <title>Genomic and structural basis for evolution of tropane alkaloid biosynthesis.</title>
        <authorList>
            <person name="Wanga Y.-J."/>
            <person name="Taina T."/>
            <person name="Yua J.-Y."/>
            <person name="Lia J."/>
            <person name="Xua B."/>
            <person name="Chenc J."/>
            <person name="D'Auriad J.C."/>
            <person name="Huanga J.-P."/>
            <person name="Huanga S.-X."/>
        </authorList>
    </citation>
    <scope>NUCLEOTIDE SEQUENCE [LARGE SCALE GENOMIC DNA]</scope>
    <source>
        <strain evidence="3">cv. KIB-2019</strain>
    </source>
</reference>
<feature type="compositionally biased region" description="Basic and acidic residues" evidence="1">
    <location>
        <begin position="64"/>
        <end position="79"/>
    </location>
</feature>
<keyword evidence="3" id="KW-1185">Reference proteome</keyword>
<dbReference type="Proteomes" id="UP001152561">
    <property type="component" value="Unassembled WGS sequence"/>
</dbReference>
<dbReference type="EMBL" id="JAJAGQ010000001">
    <property type="protein sequence ID" value="KAJ8574378.1"/>
    <property type="molecule type" value="Genomic_DNA"/>
</dbReference>
<organism evidence="2 3">
    <name type="scientific">Anisodus acutangulus</name>
    <dbReference type="NCBI Taxonomy" id="402998"/>
    <lineage>
        <taxon>Eukaryota</taxon>
        <taxon>Viridiplantae</taxon>
        <taxon>Streptophyta</taxon>
        <taxon>Embryophyta</taxon>
        <taxon>Tracheophyta</taxon>
        <taxon>Spermatophyta</taxon>
        <taxon>Magnoliopsida</taxon>
        <taxon>eudicotyledons</taxon>
        <taxon>Gunneridae</taxon>
        <taxon>Pentapetalae</taxon>
        <taxon>asterids</taxon>
        <taxon>lamiids</taxon>
        <taxon>Solanales</taxon>
        <taxon>Solanaceae</taxon>
        <taxon>Solanoideae</taxon>
        <taxon>Hyoscyameae</taxon>
        <taxon>Anisodus</taxon>
    </lineage>
</organism>
<feature type="compositionally biased region" description="Polar residues" evidence="1">
    <location>
        <begin position="144"/>
        <end position="166"/>
    </location>
</feature>
<gene>
    <name evidence="2" type="ORF">K7X08_026183</name>
</gene>
<evidence type="ECO:0000313" key="2">
    <source>
        <dbReference type="EMBL" id="KAJ8574378.1"/>
    </source>
</evidence>
<protein>
    <submittedName>
        <fullName evidence="2">Uncharacterized protein</fullName>
    </submittedName>
</protein>
<evidence type="ECO:0000313" key="3">
    <source>
        <dbReference type="Proteomes" id="UP001152561"/>
    </source>
</evidence>
<feature type="compositionally biased region" description="Basic and acidic residues" evidence="1">
    <location>
        <begin position="28"/>
        <end position="52"/>
    </location>
</feature>
<proteinExistence type="predicted"/>
<comment type="caution">
    <text evidence="2">The sequence shown here is derived from an EMBL/GenBank/DDBJ whole genome shotgun (WGS) entry which is preliminary data.</text>
</comment>
<dbReference type="AlphaFoldDB" id="A0A9Q1N5R5"/>
<accession>A0A9Q1N5R5</accession>
<feature type="compositionally biased region" description="Basic and acidic residues" evidence="1">
    <location>
        <begin position="1"/>
        <end position="15"/>
    </location>
</feature>
<feature type="region of interest" description="Disordered" evidence="1">
    <location>
        <begin position="1"/>
        <end position="89"/>
    </location>
</feature>